<keyword evidence="2" id="KW-1185">Reference proteome</keyword>
<accession>A0A239KQY4</accession>
<proteinExistence type="predicted"/>
<gene>
    <name evidence="1" type="ORF">SAMN06295955_11563</name>
</gene>
<dbReference type="AlphaFoldDB" id="A0A239KQY4"/>
<evidence type="ECO:0000313" key="1">
    <source>
        <dbReference type="EMBL" id="SNT19604.1"/>
    </source>
</evidence>
<protein>
    <submittedName>
        <fullName evidence="1">Uncharacterized protein</fullName>
    </submittedName>
</protein>
<dbReference type="Proteomes" id="UP000198339">
    <property type="component" value="Unassembled WGS sequence"/>
</dbReference>
<reference evidence="1 2" key="1">
    <citation type="submission" date="2017-06" db="EMBL/GenBank/DDBJ databases">
        <authorList>
            <person name="Kim H.J."/>
            <person name="Triplett B.A."/>
        </authorList>
    </citation>
    <scope>NUCLEOTIDE SEQUENCE [LARGE SCALE GENOMIC DNA]</scope>
    <source>
        <strain evidence="1 2">DS15</strain>
    </source>
</reference>
<sequence>MSCLECEERRRKLRDAILRGKMAEAAVHVVAGVREMVAPAPKPETKRRARRAK</sequence>
<evidence type="ECO:0000313" key="2">
    <source>
        <dbReference type="Proteomes" id="UP000198339"/>
    </source>
</evidence>
<dbReference type="EMBL" id="FZPA01000015">
    <property type="protein sequence ID" value="SNT19604.1"/>
    <property type="molecule type" value="Genomic_DNA"/>
</dbReference>
<name>A0A239KQY4_9SPHN</name>
<organism evidence="1 2">
    <name type="scientific">Sphingopyxis indica</name>
    <dbReference type="NCBI Taxonomy" id="436663"/>
    <lineage>
        <taxon>Bacteria</taxon>
        <taxon>Pseudomonadati</taxon>
        <taxon>Pseudomonadota</taxon>
        <taxon>Alphaproteobacteria</taxon>
        <taxon>Sphingomonadales</taxon>
        <taxon>Sphingomonadaceae</taxon>
        <taxon>Sphingopyxis</taxon>
    </lineage>
</organism>